<dbReference type="Proteomes" id="UP000053370">
    <property type="component" value="Unassembled WGS sequence"/>
</dbReference>
<dbReference type="RefSeq" id="WP_062280331.1">
    <property type="nucleotide sequence ID" value="NZ_DF968181.1"/>
</dbReference>
<feature type="transmembrane region" description="Helical" evidence="1">
    <location>
        <begin position="352"/>
        <end position="373"/>
    </location>
</feature>
<reference evidence="2" key="1">
    <citation type="journal article" date="2015" name="Genome Announc.">
        <title>Draft Genome Sequence of Anaerolineae Strain TC1, a Novel Isolate from a Methanogenic Wastewater Treatment System.</title>
        <authorList>
            <person name="Matsuura N."/>
            <person name="Tourlousse D.M."/>
            <person name="Sun L."/>
            <person name="Toyonaga M."/>
            <person name="Kuroda K."/>
            <person name="Ohashi A."/>
            <person name="Cruz R."/>
            <person name="Yamaguchi T."/>
            <person name="Sekiguchi Y."/>
        </authorList>
    </citation>
    <scope>NUCLEOTIDE SEQUENCE [LARGE SCALE GENOMIC DNA]</scope>
    <source>
        <strain evidence="2">TC1</strain>
    </source>
</reference>
<organism evidence="2">
    <name type="scientific">Flexilinea flocculi</name>
    <dbReference type="NCBI Taxonomy" id="1678840"/>
    <lineage>
        <taxon>Bacteria</taxon>
        <taxon>Bacillati</taxon>
        <taxon>Chloroflexota</taxon>
        <taxon>Anaerolineae</taxon>
        <taxon>Anaerolineales</taxon>
        <taxon>Anaerolineaceae</taxon>
        <taxon>Flexilinea</taxon>
    </lineage>
</organism>
<dbReference type="EMBL" id="DF968181">
    <property type="protein sequence ID" value="GAP40672.1"/>
    <property type="molecule type" value="Genomic_DNA"/>
</dbReference>
<feature type="transmembrane region" description="Helical" evidence="1">
    <location>
        <begin position="179"/>
        <end position="212"/>
    </location>
</feature>
<evidence type="ECO:0000313" key="3">
    <source>
        <dbReference type="Proteomes" id="UP000053370"/>
    </source>
</evidence>
<evidence type="ECO:0000313" key="2">
    <source>
        <dbReference type="EMBL" id="GAP40672.1"/>
    </source>
</evidence>
<feature type="transmembrane region" description="Helical" evidence="1">
    <location>
        <begin position="232"/>
        <end position="252"/>
    </location>
</feature>
<feature type="transmembrane region" description="Helical" evidence="1">
    <location>
        <begin position="313"/>
        <end position="331"/>
    </location>
</feature>
<evidence type="ECO:0000256" key="1">
    <source>
        <dbReference type="SAM" id="Phobius"/>
    </source>
</evidence>
<feature type="transmembrane region" description="Helical" evidence="1">
    <location>
        <begin position="149"/>
        <end position="167"/>
    </location>
</feature>
<sequence length="706" mass="81418">MTETIQPAAKQRKRYSFSYQEKWIPFILLIFTVFTYVPLIHTLGFYWDDWPMLWFDVTQGPQGFADAFTSDRPFLGYLYQLTGAIIGTEPLYWQILTVVFRWLVSCAFWWMLKLLWPEHKETSFWTAILLTVYSGFKQMPIAYVWGNALIMLFAYELSYGMMLKAITSAEKSDWKRYAAWTIPGVICYTFCTISTEYYTGLDLIRIVMIWIFLDQMDSFRKMTFQKKIIKSLLHWVPYLVPLAIFMFWRVFIFQFPSYQPVLISQLQTEPVKAVLGVLIRAIGDAYTAFWGAWTEFFSFPKAADFATISGKLFWIFVAAGFVVSILTLSGLRLSNGLQQNEEPDRKKRQARWIINLFVLGTAAVIFPGVPYWVTSLSPSLEFPKERWLSAYMFGSSILMAGLITHFIRTRKQQIVVISLFIAMAIGGNILNANSFRRDWQSQREFINQLYTRIPGFQAPMYLLTDFNSLSYETDNSLTGMVNLALASESSSLDLPLSVGFYDVRFKSSNEKLEAGEPIYQGFRSANFSGSVSDVVAYFYSPPGCLRILDPKQHEDLPIFPDSFYEFIKYSNPSNILSSGNAIPFVQEKIFKKPIEKNWCYYFELADLARQNEDWEKIAALGDQSIPYFSAGDASEYILFIEAYAHNNQWEKVIPLIDLIHQKDQKLDAPLCPILQRLFTENLPDNSSMRNNAAVAINKIGCNAYTQ</sequence>
<feature type="transmembrane region" description="Helical" evidence="1">
    <location>
        <begin position="388"/>
        <end position="407"/>
    </location>
</feature>
<feature type="transmembrane region" description="Helical" evidence="1">
    <location>
        <begin position="414"/>
        <end position="432"/>
    </location>
</feature>
<proteinExistence type="predicted"/>
<feature type="transmembrane region" description="Helical" evidence="1">
    <location>
        <begin position="91"/>
        <end position="112"/>
    </location>
</feature>
<dbReference type="STRING" id="1678840.ATC1_13651"/>
<keyword evidence="3" id="KW-1185">Reference proteome</keyword>
<keyword evidence="1" id="KW-0472">Membrane</keyword>
<protein>
    <submittedName>
        <fullName evidence="2">Uncharacterized protein</fullName>
    </submittedName>
</protein>
<gene>
    <name evidence="2" type="ORF">ATC1_13651</name>
</gene>
<name>A0A0S7BV43_9CHLR</name>
<accession>A0A0S7BV43</accession>
<feature type="transmembrane region" description="Helical" evidence="1">
    <location>
        <begin position="23"/>
        <end position="47"/>
    </location>
</feature>
<dbReference type="OrthoDB" id="148359at2"/>
<dbReference type="AlphaFoldDB" id="A0A0S7BV43"/>
<keyword evidence="1" id="KW-0812">Transmembrane</keyword>
<keyword evidence="1" id="KW-1133">Transmembrane helix</keyword>